<organism evidence="2 3">
    <name type="scientific">Phlebiopsis gigantea (strain 11061_1 CR5-6)</name>
    <name type="common">White-rot fungus</name>
    <name type="synonym">Peniophora gigantea</name>
    <dbReference type="NCBI Taxonomy" id="745531"/>
    <lineage>
        <taxon>Eukaryota</taxon>
        <taxon>Fungi</taxon>
        <taxon>Dikarya</taxon>
        <taxon>Basidiomycota</taxon>
        <taxon>Agaricomycotina</taxon>
        <taxon>Agaricomycetes</taxon>
        <taxon>Polyporales</taxon>
        <taxon>Phanerochaetaceae</taxon>
        <taxon>Phlebiopsis</taxon>
    </lineage>
</organism>
<dbReference type="AlphaFoldDB" id="A0A0C3S4F4"/>
<reference evidence="2 3" key="1">
    <citation type="journal article" date="2014" name="PLoS Genet.">
        <title>Analysis of the Phlebiopsis gigantea genome, transcriptome and secretome provides insight into its pioneer colonization strategies of wood.</title>
        <authorList>
            <person name="Hori C."/>
            <person name="Ishida T."/>
            <person name="Igarashi K."/>
            <person name="Samejima M."/>
            <person name="Suzuki H."/>
            <person name="Master E."/>
            <person name="Ferreira P."/>
            <person name="Ruiz-Duenas F.J."/>
            <person name="Held B."/>
            <person name="Canessa P."/>
            <person name="Larrondo L.F."/>
            <person name="Schmoll M."/>
            <person name="Druzhinina I.S."/>
            <person name="Kubicek C.P."/>
            <person name="Gaskell J.A."/>
            <person name="Kersten P."/>
            <person name="St John F."/>
            <person name="Glasner J."/>
            <person name="Sabat G."/>
            <person name="Splinter BonDurant S."/>
            <person name="Syed K."/>
            <person name="Yadav J."/>
            <person name="Mgbeahuruike A.C."/>
            <person name="Kovalchuk A."/>
            <person name="Asiegbu F.O."/>
            <person name="Lackner G."/>
            <person name="Hoffmeister D."/>
            <person name="Rencoret J."/>
            <person name="Gutierrez A."/>
            <person name="Sun H."/>
            <person name="Lindquist E."/>
            <person name="Barry K."/>
            <person name="Riley R."/>
            <person name="Grigoriev I.V."/>
            <person name="Henrissat B."/>
            <person name="Kues U."/>
            <person name="Berka R.M."/>
            <person name="Martinez A.T."/>
            <person name="Covert S.F."/>
            <person name="Blanchette R.A."/>
            <person name="Cullen D."/>
        </authorList>
    </citation>
    <scope>NUCLEOTIDE SEQUENCE [LARGE SCALE GENOMIC DNA]</scope>
    <source>
        <strain evidence="2 3">11061_1 CR5-6</strain>
    </source>
</reference>
<evidence type="ECO:0000313" key="3">
    <source>
        <dbReference type="Proteomes" id="UP000053257"/>
    </source>
</evidence>
<accession>A0A0C3S4F4</accession>
<dbReference type="EMBL" id="KN840453">
    <property type="protein sequence ID" value="KIP10631.1"/>
    <property type="molecule type" value="Genomic_DNA"/>
</dbReference>
<feature type="region of interest" description="Disordered" evidence="1">
    <location>
        <begin position="177"/>
        <end position="196"/>
    </location>
</feature>
<name>A0A0C3S4F4_PHLG1</name>
<proteinExistence type="predicted"/>
<dbReference type="HOGENOM" id="CLU_869074_0_0_1"/>
<dbReference type="Proteomes" id="UP000053257">
    <property type="component" value="Unassembled WGS sequence"/>
</dbReference>
<keyword evidence="3" id="KW-1185">Reference proteome</keyword>
<evidence type="ECO:0000256" key="1">
    <source>
        <dbReference type="SAM" id="MobiDB-lite"/>
    </source>
</evidence>
<evidence type="ECO:0000313" key="2">
    <source>
        <dbReference type="EMBL" id="KIP10631.1"/>
    </source>
</evidence>
<protein>
    <submittedName>
        <fullName evidence="2">Uncharacterized protein</fullName>
    </submittedName>
</protein>
<gene>
    <name evidence="2" type="ORF">PHLGIDRAFT_221808</name>
</gene>
<sequence length="320" mass="35693">MMVRTTSMFSLSPPLHSHTIANGIRYVWGCITLPRTEIHIRQQVAQHPDAPARPIRILPSQALRARSRKGACRSAVRASLEGTTRSAQRAAREAALRSAATVRTLVGATAGDDAGSDRAAVPRHGARRWACPIATGSMPPRASPKGVASLASPCSGWDSEWRARSWHSARCRRRPLFSGPRMSSTAAGHRPAGRMRRRPREGVWCSLRLHMRIRLLEDVCATSDGRVKDRRVLVITQTSRGQNVLLYNTTRNQGMRETILDDGREKKTERLSTLWYKRIAKHLQGPQRRLPLPCRPPHSRPSGAAMNRSCVPFRFPCSRC</sequence>